<accession>U5D8P1</accession>
<evidence type="ECO:0000313" key="2">
    <source>
        <dbReference type="EMBL" id="ERN40973.1"/>
    </source>
</evidence>
<feature type="region of interest" description="Disordered" evidence="1">
    <location>
        <begin position="323"/>
        <end position="480"/>
    </location>
</feature>
<dbReference type="EMBL" id="ASSJ01000060">
    <property type="protein sequence ID" value="ERN40973.1"/>
    <property type="molecule type" value="Genomic_DNA"/>
</dbReference>
<organism evidence="2 3">
    <name type="scientific">Rubidibacter lacunae KORDI 51-2</name>
    <dbReference type="NCBI Taxonomy" id="582515"/>
    <lineage>
        <taxon>Bacteria</taxon>
        <taxon>Bacillati</taxon>
        <taxon>Cyanobacteriota</taxon>
        <taxon>Cyanophyceae</taxon>
        <taxon>Oscillatoriophycideae</taxon>
        <taxon>Chroococcales</taxon>
        <taxon>Aphanothecaceae</taxon>
        <taxon>Rubidibacter</taxon>
    </lineage>
</organism>
<feature type="compositionally biased region" description="Acidic residues" evidence="1">
    <location>
        <begin position="411"/>
        <end position="423"/>
    </location>
</feature>
<evidence type="ECO:0000256" key="1">
    <source>
        <dbReference type="SAM" id="MobiDB-lite"/>
    </source>
</evidence>
<feature type="compositionally biased region" description="Low complexity" evidence="1">
    <location>
        <begin position="356"/>
        <end position="366"/>
    </location>
</feature>
<reference evidence="2 3" key="1">
    <citation type="submission" date="2013-05" db="EMBL/GenBank/DDBJ databases">
        <title>Draft genome sequence of Rubidibacter lacunae KORDI 51-2.</title>
        <authorList>
            <person name="Choi D.H."/>
            <person name="Noh J.H."/>
            <person name="Kwon K.-K."/>
            <person name="Lee J.-H."/>
            <person name="Ryu J.-Y."/>
        </authorList>
    </citation>
    <scope>NUCLEOTIDE SEQUENCE [LARGE SCALE GENOMIC DNA]</scope>
    <source>
        <strain evidence="2 3">KORDI 51-2</strain>
    </source>
</reference>
<dbReference type="eggNOG" id="COG0508">
    <property type="taxonomic scope" value="Bacteria"/>
</dbReference>
<dbReference type="PATRIC" id="fig|582515.4.peg.2794"/>
<feature type="compositionally biased region" description="Acidic residues" evidence="1">
    <location>
        <begin position="324"/>
        <end position="333"/>
    </location>
</feature>
<dbReference type="OrthoDB" id="421804at2"/>
<evidence type="ECO:0000313" key="3">
    <source>
        <dbReference type="Proteomes" id="UP000016960"/>
    </source>
</evidence>
<dbReference type="AlphaFoldDB" id="U5D8P1"/>
<proteinExistence type="predicted"/>
<comment type="caution">
    <text evidence="2">The sequence shown here is derived from an EMBL/GenBank/DDBJ whole genome shotgun (WGS) entry which is preliminary data.</text>
</comment>
<protein>
    <recommendedName>
        <fullName evidence="4">FHA domain containing protein</fullName>
    </recommendedName>
</protein>
<feature type="compositionally biased region" description="Acidic residues" evidence="1">
    <location>
        <begin position="444"/>
        <end position="471"/>
    </location>
</feature>
<keyword evidence="3" id="KW-1185">Reference proteome</keyword>
<sequence>MASWLASDWKRAAIVGSLLVLLVFGINGCSDRVEPDRAVDGEPTAPITRLVEVAPPPVIRELRQRLDAFRPQVTVLSPEDGAVLTDTTARVRVRVRDLPIFKDEQLGLGPHLHVILDNEPYRAVYTDDEPLVFENLAPGTHTVRIFASRPWHESFKNEGAYAQVTFHVLTPTAGNNPDPGLPLLTYSRPRGSYGAEPIMLDFFLTNAPIRLGVREANALGSDDWRVRVTVNGQSFLMDTWMPVYLEGFEVGRNWVKLEYLDAEANPVGNAFNTTARILEFQPEGQDTLAKLVRGELSLEESLGIVDPNYHLPAASEEIGVPEGLDVEGDEEPEAIAPPTSDSDVSAGPDASEVEESGAAAVEDSAAITPPDTEVPEAPEEIASPQSEAADTLDVGEPEAVEAIAPQQSEVPEPEVEVTPEPEANEAIAPPDPATVPLQEVDATGPEEIEAIAPDAEGDTDVDADIDAEADSEPTGVSLGD</sequence>
<gene>
    <name evidence="2" type="ORF">KR51_00024780</name>
</gene>
<name>U5D8P1_9CHRO</name>
<dbReference type="STRING" id="582515.KR51_00024780"/>
<dbReference type="RefSeq" id="WP_022607751.1">
    <property type="nucleotide sequence ID" value="NZ_ASSJ01000060.1"/>
</dbReference>
<evidence type="ECO:0008006" key="4">
    <source>
        <dbReference type="Google" id="ProtNLM"/>
    </source>
</evidence>
<dbReference type="Proteomes" id="UP000016960">
    <property type="component" value="Unassembled WGS sequence"/>
</dbReference>
<dbReference type="InParanoid" id="U5D8P1"/>